<evidence type="ECO:0000256" key="12">
    <source>
        <dbReference type="SAM" id="MobiDB-lite"/>
    </source>
</evidence>
<evidence type="ECO:0000313" key="15">
    <source>
        <dbReference type="Proteomes" id="UP000186019"/>
    </source>
</evidence>
<dbReference type="GO" id="GO:0055085">
    <property type="term" value="P:transmembrane transport"/>
    <property type="evidence" value="ECO:0007669"/>
    <property type="project" value="InterPro"/>
</dbReference>
<evidence type="ECO:0000256" key="1">
    <source>
        <dbReference type="ARBA" id="ARBA00004429"/>
    </source>
</evidence>
<keyword evidence="4" id="KW-1003">Cell membrane</keyword>
<dbReference type="InterPro" id="IPR035906">
    <property type="entry name" value="MetI-like_sf"/>
</dbReference>
<feature type="transmembrane region" description="Helical" evidence="11">
    <location>
        <begin position="260"/>
        <end position="281"/>
    </location>
</feature>
<dbReference type="Pfam" id="PF00528">
    <property type="entry name" value="BPD_transp_1"/>
    <property type="match status" value="1"/>
</dbReference>
<keyword evidence="5" id="KW-0997">Cell inner membrane</keyword>
<comment type="function">
    <text evidence="9">Required for the activity of the bacterial periplasmic transport system of putrescine and spermidine.</text>
</comment>
<keyword evidence="15" id="KW-1185">Reference proteome</keyword>
<dbReference type="PANTHER" id="PTHR43848">
    <property type="entry name" value="PUTRESCINE TRANSPORT SYSTEM PERMEASE PROTEIN POTI"/>
    <property type="match status" value="1"/>
</dbReference>
<feature type="domain" description="ABC transmembrane type-1" evidence="13">
    <location>
        <begin position="86"/>
        <end position="279"/>
    </location>
</feature>
<sequence>MAKPTQTPATAASPDPAAPKKRRMKDLRKQPGFDTLAWVCLFFLYAPIVVLIVFSFNDNRSVVKWTEFSLRWYKAAFENDGIREATMVSLQVAVVAMVFSTIFATMAALATTRVRPFKGQTMAYAVINQPLMVPEIVTAVALLALFGLIKQSTGVTGIGYLMVAHTVFCIPFAYMPIRARLEDMNLTLEQAAADLYATPVQVFRKVTMPLMAPGIVAGAMLAFVVSLDDVIITLLVAGPGETTLPVYILTQIRRGITPEINAVSTVLLGLSVVLVSIFFLIGNKKRA</sequence>
<keyword evidence="7 11" id="KW-1133">Transmembrane helix</keyword>
<dbReference type="SUPFAM" id="SSF161098">
    <property type="entry name" value="MetI-like"/>
    <property type="match status" value="1"/>
</dbReference>
<dbReference type="EMBL" id="FTNV01000002">
    <property type="protein sequence ID" value="SIS16340.1"/>
    <property type="molecule type" value="Genomic_DNA"/>
</dbReference>
<feature type="transmembrane region" description="Helical" evidence="11">
    <location>
        <begin position="214"/>
        <end position="240"/>
    </location>
</feature>
<dbReference type="CDD" id="cd06261">
    <property type="entry name" value="TM_PBP2"/>
    <property type="match status" value="1"/>
</dbReference>
<feature type="region of interest" description="Disordered" evidence="12">
    <location>
        <begin position="1"/>
        <end position="24"/>
    </location>
</feature>
<evidence type="ECO:0000256" key="6">
    <source>
        <dbReference type="ARBA" id="ARBA00022692"/>
    </source>
</evidence>
<comment type="similarity">
    <text evidence="2">Belongs to the binding-protein-dependent transport system permease family. CysTW subfamily.</text>
</comment>
<keyword evidence="6 11" id="KW-0812">Transmembrane</keyword>
<evidence type="ECO:0000256" key="8">
    <source>
        <dbReference type="ARBA" id="ARBA00023136"/>
    </source>
</evidence>
<evidence type="ECO:0000256" key="4">
    <source>
        <dbReference type="ARBA" id="ARBA00022475"/>
    </source>
</evidence>
<feature type="transmembrane region" description="Helical" evidence="11">
    <location>
        <begin position="155"/>
        <end position="174"/>
    </location>
</feature>
<evidence type="ECO:0000256" key="10">
    <source>
        <dbReference type="ARBA" id="ARBA00039580"/>
    </source>
</evidence>
<keyword evidence="3 11" id="KW-0813">Transport</keyword>
<dbReference type="Proteomes" id="UP000186019">
    <property type="component" value="Unassembled WGS sequence"/>
</dbReference>
<dbReference type="STRING" id="573024.SAMN05216208_3399"/>
<gene>
    <name evidence="14" type="ORF">SAMN05421666_2099</name>
</gene>
<comment type="subcellular location">
    <subcellularLocation>
        <location evidence="1">Cell inner membrane</location>
        <topology evidence="1">Multi-pass membrane protein</topology>
    </subcellularLocation>
    <subcellularLocation>
        <location evidence="11">Cell membrane</location>
        <topology evidence="11">Multi-pass membrane protein</topology>
    </subcellularLocation>
</comment>
<feature type="transmembrane region" description="Helical" evidence="11">
    <location>
        <begin position="32"/>
        <end position="56"/>
    </location>
</feature>
<feature type="transmembrane region" description="Helical" evidence="11">
    <location>
        <begin position="88"/>
        <end position="110"/>
    </location>
</feature>
<dbReference type="InterPro" id="IPR000515">
    <property type="entry name" value="MetI-like"/>
</dbReference>
<name>A0A1N7GUX2_9RHOB</name>
<evidence type="ECO:0000256" key="5">
    <source>
        <dbReference type="ARBA" id="ARBA00022519"/>
    </source>
</evidence>
<reference evidence="14 15" key="1">
    <citation type="submission" date="2017-01" db="EMBL/GenBank/DDBJ databases">
        <authorList>
            <person name="Mah S.A."/>
            <person name="Swanson W.J."/>
            <person name="Moy G.W."/>
            <person name="Vacquier V.D."/>
        </authorList>
    </citation>
    <scope>NUCLEOTIDE SEQUENCE [LARGE SCALE GENOMIC DNA]</scope>
    <source>
        <strain evidence="14 15">DSM 29590</strain>
    </source>
</reference>
<dbReference type="AlphaFoldDB" id="A0A1N7GUX2"/>
<dbReference type="PROSITE" id="PS50928">
    <property type="entry name" value="ABC_TM1"/>
    <property type="match status" value="1"/>
</dbReference>
<evidence type="ECO:0000313" key="14">
    <source>
        <dbReference type="EMBL" id="SIS16340.1"/>
    </source>
</evidence>
<accession>A0A1N7GUX2</accession>
<dbReference type="Gene3D" id="1.10.3720.10">
    <property type="entry name" value="MetI-like"/>
    <property type="match status" value="1"/>
</dbReference>
<dbReference type="GO" id="GO:0005886">
    <property type="term" value="C:plasma membrane"/>
    <property type="evidence" value="ECO:0007669"/>
    <property type="project" value="UniProtKB-SubCell"/>
</dbReference>
<proteinExistence type="inferred from homology"/>
<dbReference type="InterPro" id="IPR051789">
    <property type="entry name" value="Bact_Polyamine_Transport"/>
</dbReference>
<evidence type="ECO:0000256" key="11">
    <source>
        <dbReference type="RuleBase" id="RU363032"/>
    </source>
</evidence>
<protein>
    <recommendedName>
        <fullName evidence="10">Spermidine/putrescine transport system permease protein PotC</fullName>
    </recommendedName>
</protein>
<keyword evidence="8 11" id="KW-0472">Membrane</keyword>
<organism evidence="14 15">
    <name type="scientific">Roseovarius nanhaiticus</name>
    <dbReference type="NCBI Taxonomy" id="573024"/>
    <lineage>
        <taxon>Bacteria</taxon>
        <taxon>Pseudomonadati</taxon>
        <taxon>Pseudomonadota</taxon>
        <taxon>Alphaproteobacteria</taxon>
        <taxon>Rhodobacterales</taxon>
        <taxon>Roseobacteraceae</taxon>
        <taxon>Roseovarius</taxon>
    </lineage>
</organism>
<feature type="compositionally biased region" description="Low complexity" evidence="12">
    <location>
        <begin position="1"/>
        <end position="15"/>
    </location>
</feature>
<dbReference type="PANTHER" id="PTHR43848:SF5">
    <property type="entry name" value="SPERMIDINE_PUTRESCINE TRANSPORT SYSTEM PERMEASE PROTEIN POTC"/>
    <property type="match status" value="1"/>
</dbReference>
<evidence type="ECO:0000259" key="13">
    <source>
        <dbReference type="PROSITE" id="PS50928"/>
    </source>
</evidence>
<evidence type="ECO:0000256" key="7">
    <source>
        <dbReference type="ARBA" id="ARBA00022989"/>
    </source>
</evidence>
<feature type="transmembrane region" description="Helical" evidence="11">
    <location>
        <begin position="131"/>
        <end position="149"/>
    </location>
</feature>
<evidence type="ECO:0000256" key="3">
    <source>
        <dbReference type="ARBA" id="ARBA00022448"/>
    </source>
</evidence>
<evidence type="ECO:0000256" key="2">
    <source>
        <dbReference type="ARBA" id="ARBA00007069"/>
    </source>
</evidence>
<evidence type="ECO:0000256" key="9">
    <source>
        <dbReference type="ARBA" id="ARBA00037216"/>
    </source>
</evidence>